<sequence>MQFSLKRISDVRLHRCAWVKALILGLAFFALGACSDPYPLLYNVRSPDSGDVEGENHIFTGRVVDSHSNEPIEGATIRLELLRLTMKTRDDMWDTFKGPSKITEIETSCHWVDRLGSTEAYPVINYLYRKNEEERFRFLRDEAITDSTGRFALESTERRYSTPTIYEASIQRVVVKAEGYQVLSQGVLSNCGPHLRAIKPVRLVSEISFEKERDVR</sequence>
<gene>
    <name evidence="1" type="ORF">CRI94_00025</name>
</gene>
<dbReference type="AlphaFoldDB" id="A0A2A8D185"/>
<dbReference type="Proteomes" id="UP000220102">
    <property type="component" value="Unassembled WGS sequence"/>
</dbReference>
<dbReference type="InterPro" id="IPR008969">
    <property type="entry name" value="CarboxyPept-like_regulatory"/>
</dbReference>
<name>A0A2A8D185_9BACT</name>
<dbReference type="RefSeq" id="WP_098073617.1">
    <property type="nucleotide sequence ID" value="NZ_PDEQ01000001.1"/>
</dbReference>
<comment type="caution">
    <text evidence="1">The sequence shown here is derived from an EMBL/GenBank/DDBJ whole genome shotgun (WGS) entry which is preliminary data.</text>
</comment>
<evidence type="ECO:0000313" key="2">
    <source>
        <dbReference type="Proteomes" id="UP000220102"/>
    </source>
</evidence>
<organism evidence="1 2">
    <name type="scientific">Longibacter salinarum</name>
    <dbReference type="NCBI Taxonomy" id="1850348"/>
    <lineage>
        <taxon>Bacteria</taxon>
        <taxon>Pseudomonadati</taxon>
        <taxon>Rhodothermota</taxon>
        <taxon>Rhodothermia</taxon>
        <taxon>Rhodothermales</taxon>
        <taxon>Salisaetaceae</taxon>
        <taxon>Longibacter</taxon>
    </lineage>
</organism>
<reference evidence="1 2" key="1">
    <citation type="submission" date="2017-10" db="EMBL/GenBank/DDBJ databases">
        <title>Draft genome of Longibacter Salinarum.</title>
        <authorList>
            <person name="Goh K.M."/>
            <person name="Shamsir M.S."/>
            <person name="Lim S.W."/>
        </authorList>
    </citation>
    <scope>NUCLEOTIDE SEQUENCE [LARGE SCALE GENOMIC DNA]</scope>
    <source>
        <strain evidence="1 2">KCTC 52045</strain>
    </source>
</reference>
<dbReference type="SUPFAM" id="SSF49464">
    <property type="entry name" value="Carboxypeptidase regulatory domain-like"/>
    <property type="match status" value="1"/>
</dbReference>
<dbReference type="PROSITE" id="PS51257">
    <property type="entry name" value="PROKAR_LIPOPROTEIN"/>
    <property type="match status" value="1"/>
</dbReference>
<proteinExistence type="predicted"/>
<dbReference type="OrthoDB" id="9761152at2"/>
<protein>
    <submittedName>
        <fullName evidence="1">Uncharacterized protein</fullName>
    </submittedName>
</protein>
<keyword evidence="2" id="KW-1185">Reference proteome</keyword>
<evidence type="ECO:0000313" key="1">
    <source>
        <dbReference type="EMBL" id="PEN14722.1"/>
    </source>
</evidence>
<accession>A0A2A8D185</accession>
<dbReference type="EMBL" id="PDEQ01000001">
    <property type="protein sequence ID" value="PEN14722.1"/>
    <property type="molecule type" value="Genomic_DNA"/>
</dbReference>